<keyword evidence="4" id="KW-0812">Transmembrane</keyword>
<evidence type="ECO:0000256" key="3">
    <source>
        <dbReference type="ARBA" id="ARBA00022475"/>
    </source>
</evidence>
<dbReference type="InterPro" id="IPR002528">
    <property type="entry name" value="MATE_fam"/>
</dbReference>
<sequence length="690" mass="79230">MEEQKHKKKEIPWYDKPFFKWLYSTKKPSKQTSTLTPEQQAQLVKLNGGWYEDELFIPMMTKREAMLRYASTWKAIWFFCIPTIILMVVQGLYNIVDKSLSLVYVTPHAVKNLDYMKYMIMGDGNGNHTILLDALQHTSNINIPADIAKIIPNYLAVNPDKAMEIATNFFTFDNNGLVQYKNNNGQALLDYLNNEHIEISSSKMKEYINVSTQYTVQSYNIVLSFTQILAIGAGMHYSTEFGKRNKEKLKEIAGNGITYSFIASILVGFLLFSLSFRPWGQVLISSQMGSHRNLIVEEMAWKDVEPLIYGISAIFLAYLTMNMLRSEGKMIHIMIMTITSLVVKFVTSILLMKYTSLELTGAQMGTIFSFLYQFIYCLFVMFFSKVTYSNFTWRNLWDLKISNLTYSLKAGFPNFINYFAFVVNGYVSTALVIRLPESKAGPSVVENGGVSINQQLISAITPWNDFILSACVGLNQGVRTMIAYNNGAGKNERILEILKRSSWLMFGWFCFILVMIFAIGPYMLRLFAFPAQYAHYGNVFYWYLVLFFMFYPLACFTYIDLGLFQGKGRTVAATISSSLRALVIFVPLTFIGWAVARATGNPIWYFFFIGLTDLVSAFILVPMLIGFYIQQKRTNQIHDKRDDDITLASYYKLLIDTSKDKKEVENYKRDYDLKIQKITNEHNAQIAKLQ</sequence>
<dbReference type="PANTHER" id="PTHR43549:SF2">
    <property type="entry name" value="MULTIDRUG RESISTANCE PROTEIN NORM-RELATED"/>
    <property type="match status" value="1"/>
</dbReference>
<accession>A0A291ISN6</accession>
<dbReference type="InterPro" id="IPR052031">
    <property type="entry name" value="Membrane_Transporter-Flippase"/>
</dbReference>
<dbReference type="EMBL" id="CP023668">
    <property type="protein sequence ID" value="ATG97716.1"/>
    <property type="molecule type" value="Genomic_DNA"/>
</dbReference>
<dbReference type="AlphaFoldDB" id="A0A291ISN6"/>
<evidence type="ECO:0000256" key="1">
    <source>
        <dbReference type="ARBA" id="ARBA00004651"/>
    </source>
</evidence>
<gene>
    <name evidence="7" type="ORF">CP520_03190</name>
</gene>
<keyword evidence="3" id="KW-1003">Cell membrane</keyword>
<keyword evidence="8" id="KW-1185">Reference proteome</keyword>
<evidence type="ECO:0000256" key="6">
    <source>
        <dbReference type="ARBA" id="ARBA00023136"/>
    </source>
</evidence>
<evidence type="ECO:0000313" key="7">
    <source>
        <dbReference type="EMBL" id="ATG97716.1"/>
    </source>
</evidence>
<dbReference type="OrthoDB" id="9811110at2"/>
<comment type="subcellular location">
    <subcellularLocation>
        <location evidence="1">Cell membrane</location>
        <topology evidence="1">Multi-pass membrane protein</topology>
    </subcellularLocation>
</comment>
<dbReference type="KEGG" id="mlac:CP520_03190"/>
<dbReference type="Proteomes" id="UP000232227">
    <property type="component" value="Chromosome"/>
</dbReference>
<dbReference type="PANTHER" id="PTHR43549">
    <property type="entry name" value="MULTIDRUG RESISTANCE PROTEIN YPNP-RELATED"/>
    <property type="match status" value="1"/>
</dbReference>
<reference evidence="7 8" key="1">
    <citation type="submission" date="2017-09" db="EMBL/GenBank/DDBJ databases">
        <title>SPAdes assembly of the Mesoplasma lactucae genome.</title>
        <authorList>
            <person name="Knight T.F."/>
            <person name="Rubinstein R."/>
            <person name="Citino T."/>
        </authorList>
    </citation>
    <scope>NUCLEOTIDE SEQUENCE [LARGE SCALE GENOMIC DNA]</scope>
    <source>
        <strain evidence="7 8">831-C4</strain>
    </source>
</reference>
<evidence type="ECO:0000256" key="4">
    <source>
        <dbReference type="ARBA" id="ARBA00022692"/>
    </source>
</evidence>
<dbReference type="RefSeq" id="WP_096863004.1">
    <property type="nucleotide sequence ID" value="NZ_CP023668.1"/>
</dbReference>
<dbReference type="GO" id="GO:0042910">
    <property type="term" value="F:xenobiotic transmembrane transporter activity"/>
    <property type="evidence" value="ECO:0007669"/>
    <property type="project" value="InterPro"/>
</dbReference>
<keyword evidence="5" id="KW-1133">Transmembrane helix</keyword>
<evidence type="ECO:0000256" key="5">
    <source>
        <dbReference type="ARBA" id="ARBA00022989"/>
    </source>
</evidence>
<dbReference type="GO" id="GO:0015297">
    <property type="term" value="F:antiporter activity"/>
    <property type="evidence" value="ECO:0007669"/>
    <property type="project" value="InterPro"/>
</dbReference>
<dbReference type="GO" id="GO:0005886">
    <property type="term" value="C:plasma membrane"/>
    <property type="evidence" value="ECO:0007669"/>
    <property type="project" value="UniProtKB-SubCell"/>
</dbReference>
<evidence type="ECO:0000313" key="8">
    <source>
        <dbReference type="Proteomes" id="UP000232227"/>
    </source>
</evidence>
<proteinExistence type="predicted"/>
<organism evidence="7 8">
    <name type="scientific">Mesoplasma lactucae ATCC 49193</name>
    <dbReference type="NCBI Taxonomy" id="81460"/>
    <lineage>
        <taxon>Bacteria</taxon>
        <taxon>Bacillati</taxon>
        <taxon>Mycoplasmatota</taxon>
        <taxon>Mollicutes</taxon>
        <taxon>Entomoplasmatales</taxon>
        <taxon>Entomoplasmataceae</taxon>
        <taxon>Mesoplasma</taxon>
    </lineage>
</organism>
<name>A0A291ISN6_9MOLU</name>
<dbReference type="Pfam" id="PF01554">
    <property type="entry name" value="MatE"/>
    <property type="match status" value="2"/>
</dbReference>
<keyword evidence="6" id="KW-0472">Membrane</keyword>
<keyword evidence="2" id="KW-0813">Transport</keyword>
<protein>
    <submittedName>
        <fullName evidence="7">Uncharacterized protein</fullName>
    </submittedName>
</protein>
<evidence type="ECO:0000256" key="2">
    <source>
        <dbReference type="ARBA" id="ARBA00022448"/>
    </source>
</evidence>